<reference evidence="1 2" key="2">
    <citation type="journal article" date="2005" name="Science">
        <title>The genome of the African trypanosome Trypanosoma brucei.</title>
        <authorList>
            <person name="Berriman M."/>
            <person name="Ghedin E."/>
            <person name="Hertz-Fowler C."/>
            <person name="Blandin G."/>
            <person name="Renauld H."/>
            <person name="Bartholomeu D.C."/>
            <person name="Lennard N.J."/>
            <person name="Caler E."/>
            <person name="Hamlin N.E."/>
            <person name="Haas B."/>
            <person name="Bohme U."/>
            <person name="Hannick L."/>
            <person name="Aslett M.A."/>
            <person name="Shallom J."/>
            <person name="Marcello L."/>
            <person name="Hou L."/>
            <person name="Wickstead B."/>
            <person name="Alsmark U.C."/>
            <person name="Arrowsmith C."/>
            <person name="Atkin R.J."/>
            <person name="Barron A.J."/>
            <person name="Bringaud F."/>
            <person name="Brooks K."/>
            <person name="Carrington M."/>
            <person name="Cherevach I."/>
            <person name="Chillingworth T.J."/>
            <person name="Churcher C."/>
            <person name="Clark L.N."/>
            <person name="Corton C.H."/>
            <person name="Cronin A."/>
            <person name="Davies R.M."/>
            <person name="Doggett J."/>
            <person name="Djikeng A."/>
            <person name="Feldblyum T."/>
            <person name="Field M.C."/>
            <person name="Fraser A."/>
            <person name="Goodhead I."/>
            <person name="Hance Z."/>
            <person name="Harper D."/>
            <person name="Harris B.R."/>
            <person name="Hauser H."/>
            <person name="Hostetler J."/>
            <person name="Ivens A."/>
            <person name="Jagels K."/>
            <person name="Johnson D."/>
            <person name="Johnson J."/>
            <person name="Jones K."/>
            <person name="Kerhornou A.X."/>
            <person name="Koo H."/>
            <person name="Larke N."/>
            <person name="Landfear S."/>
            <person name="Larkin C."/>
            <person name="Leech V."/>
            <person name="Line A."/>
            <person name="Lord A."/>
            <person name="Macleod A."/>
            <person name="Mooney P.J."/>
            <person name="Moule S."/>
            <person name="Martin D.M."/>
            <person name="Morgan G.W."/>
            <person name="Mungall K."/>
            <person name="Norbertczak H."/>
            <person name="Ormond D."/>
            <person name="Pai G."/>
            <person name="Peacock C.S."/>
            <person name="Peterson J."/>
            <person name="Quail M.A."/>
            <person name="Rabbinowitsch E."/>
            <person name="Rajandream M.A."/>
            <person name="Reitter C."/>
            <person name="Salzberg S.L."/>
            <person name="Sanders M."/>
            <person name="Schobel S."/>
            <person name="Sharp S."/>
            <person name="Simmonds M."/>
            <person name="Simpson A.J."/>
            <person name="Tallon L."/>
            <person name="Turner C.M."/>
            <person name="Tait A."/>
            <person name="Tivey A.R."/>
            <person name="Van Aken S."/>
            <person name="Walker D."/>
            <person name="Wanless D."/>
            <person name="Wang S."/>
            <person name="White B."/>
            <person name="White O."/>
            <person name="Whitehead S."/>
            <person name="Woodward J."/>
            <person name="Wortman J."/>
            <person name="Adams M.D."/>
            <person name="Embley T.M."/>
            <person name="Gull K."/>
            <person name="Ullu E."/>
            <person name="Barry J.D."/>
            <person name="Fairlamb A.H."/>
            <person name="Opperdoes F."/>
            <person name="Barrell B.G."/>
            <person name="Donelson J.E."/>
            <person name="Hall N."/>
            <person name="Fraser C.M."/>
            <person name="Melville S.E."/>
            <person name="El-Sayed N.M."/>
        </authorList>
    </citation>
    <scope>NUCLEOTIDE SEQUENCE [LARGE SCALE GENOMIC DNA]</scope>
    <source>
        <strain evidence="1 2">927/4 GUTat10.1</strain>
    </source>
</reference>
<protein>
    <submittedName>
        <fullName evidence="1">Uncharacterized protein</fullName>
    </submittedName>
</protein>
<dbReference type="KEGG" id="tbr:Tb09.160.3450"/>
<dbReference type="InParanoid" id="Q38F60"/>
<sequence>MGAVSSRWVVCIPLASAVCNESRRMAEENRCHGVPRD</sequence>
<gene>
    <name evidence="1" type="ORF">Tb09.160.3450</name>
</gene>
<proteinExistence type="predicted"/>
<dbReference type="AlphaFoldDB" id="Q38F60"/>
<keyword evidence="2" id="KW-1185">Reference proteome</keyword>
<accession>Q38F60</accession>
<name>Q38F60_TRYB2</name>
<organism evidence="1 2">
    <name type="scientific">Trypanosoma brucei brucei (strain 927/4 GUTat10.1)</name>
    <dbReference type="NCBI Taxonomy" id="185431"/>
    <lineage>
        <taxon>Eukaryota</taxon>
        <taxon>Discoba</taxon>
        <taxon>Euglenozoa</taxon>
        <taxon>Kinetoplastea</taxon>
        <taxon>Metakinetoplastina</taxon>
        <taxon>Trypanosomatida</taxon>
        <taxon>Trypanosomatidae</taxon>
        <taxon>Trypanosoma</taxon>
    </lineage>
</organism>
<evidence type="ECO:0000313" key="2">
    <source>
        <dbReference type="Proteomes" id="UP000008524"/>
    </source>
</evidence>
<dbReference type="GeneID" id="3660312"/>
<dbReference type="EMBL" id="CM000207">
    <property type="protein sequence ID" value="EAN76560.1"/>
    <property type="molecule type" value="Genomic_DNA"/>
</dbReference>
<reference evidence="1 2" key="1">
    <citation type="journal article" date="2005" name="Science">
        <title>Comparative genomics of trypanosomatid parasitic protozoa.</title>
        <authorList>
            <person name="El-Sayed N.M."/>
            <person name="Myler P.J."/>
            <person name="Blandin G."/>
            <person name="Berriman M."/>
            <person name="Crabtree J."/>
            <person name="Aggarwal G."/>
            <person name="Caler E."/>
            <person name="Renauld H."/>
            <person name="Worthey E.A."/>
            <person name="Hertz-Fowler C."/>
            <person name="Ghedin E."/>
            <person name="Peacock C."/>
            <person name="Bartholomeu D.C."/>
            <person name="Haas B.J."/>
            <person name="Tran A.N."/>
            <person name="Wortman J.R."/>
            <person name="Alsmark U.C."/>
            <person name="Angiuoli S."/>
            <person name="Anupama A."/>
            <person name="Badger J."/>
            <person name="Bringaud F."/>
            <person name="Cadag E."/>
            <person name="Carlton J.M."/>
            <person name="Cerqueira G.C."/>
            <person name="Creasy T."/>
            <person name="Delcher A.L."/>
            <person name="Djikeng A."/>
            <person name="Embley T.M."/>
            <person name="Hauser C."/>
            <person name="Ivens A.C."/>
            <person name="Kummerfeld S.K."/>
            <person name="Pereira-Leal J.B."/>
            <person name="Nilsson D."/>
            <person name="Peterson J."/>
            <person name="Salzberg S.L."/>
            <person name="Shallom J."/>
            <person name="Silva J.C."/>
            <person name="Sundaram J."/>
            <person name="Westenberger S."/>
            <person name="White O."/>
            <person name="Melville S.E."/>
            <person name="Donelson J.E."/>
            <person name="Andersson B."/>
            <person name="Stuart K.D."/>
            <person name="Hall N."/>
        </authorList>
    </citation>
    <scope>NUCLEOTIDE SEQUENCE [LARGE SCALE GENOMIC DNA]</scope>
    <source>
        <strain evidence="1 2">927/4 GUTat10.1</strain>
    </source>
</reference>
<dbReference type="PaxDb" id="5691-EAN76560"/>
<dbReference type="Proteomes" id="UP000008524">
    <property type="component" value="Chromosome 9"/>
</dbReference>
<evidence type="ECO:0000313" key="1">
    <source>
        <dbReference type="EMBL" id="EAN76560.1"/>
    </source>
</evidence>
<dbReference type="RefSeq" id="XP_024498438.1">
    <property type="nucleotide sequence ID" value="XM_024642651.1"/>
</dbReference>